<feature type="compositionally biased region" description="Basic and acidic residues" evidence="1">
    <location>
        <begin position="15"/>
        <end position="37"/>
    </location>
</feature>
<dbReference type="HOGENOM" id="CLU_3348399_0_0_6"/>
<reference evidence="2 3" key="1">
    <citation type="journal article" date="2010" name="J. Bacteriol.">
        <title>Short-term signatures of evolutionary change in the Salmonella enterica serovar typhimurium 14028 genome.</title>
        <authorList>
            <person name="Jarvik T."/>
            <person name="Smillie C."/>
            <person name="Groisman E.A."/>
            <person name="Ochman H."/>
        </authorList>
    </citation>
    <scope>NUCLEOTIDE SEQUENCE [LARGE SCALE GENOMIC DNA]</scope>
    <source>
        <strain evidence="3">14028s / SGSC 2262</strain>
    </source>
</reference>
<organism evidence="2 3">
    <name type="scientific">Salmonella typhimurium (strain 14028s / SGSC 2262)</name>
    <dbReference type="NCBI Taxonomy" id="588858"/>
    <lineage>
        <taxon>Bacteria</taxon>
        <taxon>Pseudomonadati</taxon>
        <taxon>Pseudomonadota</taxon>
        <taxon>Gammaproteobacteria</taxon>
        <taxon>Enterobacterales</taxon>
        <taxon>Enterobacteriaceae</taxon>
        <taxon>Salmonella</taxon>
    </lineage>
</organism>
<evidence type="ECO:0000313" key="3">
    <source>
        <dbReference type="Proteomes" id="UP000002695"/>
    </source>
</evidence>
<keyword evidence="3" id="KW-1185">Reference proteome</keyword>
<dbReference type="KEGG" id="seo:STM14_3326"/>
<dbReference type="AlphaFoldDB" id="A0A0F6B5F3"/>
<evidence type="ECO:0000256" key="1">
    <source>
        <dbReference type="SAM" id="MobiDB-lite"/>
    </source>
</evidence>
<protein>
    <submittedName>
        <fullName evidence="2">Uncharacterized protein</fullName>
    </submittedName>
</protein>
<evidence type="ECO:0000313" key="2">
    <source>
        <dbReference type="EMBL" id="ACY89747.1"/>
    </source>
</evidence>
<accession>A0A0F6B5F3</accession>
<dbReference type="Proteomes" id="UP000002695">
    <property type="component" value="Chromosome"/>
</dbReference>
<dbReference type="EMBL" id="CP001363">
    <property type="protein sequence ID" value="ACY89747.1"/>
    <property type="molecule type" value="Genomic_DNA"/>
</dbReference>
<feature type="region of interest" description="Disordered" evidence="1">
    <location>
        <begin position="1"/>
        <end position="37"/>
    </location>
</feature>
<gene>
    <name evidence="2" type="ordered locus">STM14_3326</name>
</gene>
<name>A0A0F6B5F3_SALT1</name>
<sequence length="37" mass="4247">MRNVTLMPDAAPLDPETKKYASSPRQEENQEELNKTN</sequence>
<proteinExistence type="predicted"/>